<dbReference type="GO" id="GO:0006508">
    <property type="term" value="P:proteolysis"/>
    <property type="evidence" value="ECO:0007669"/>
    <property type="project" value="InterPro"/>
</dbReference>
<dbReference type="EMBL" id="LODT01000051">
    <property type="protein sequence ID" value="KYQ88584.1"/>
    <property type="molecule type" value="Genomic_DNA"/>
</dbReference>
<dbReference type="OMA" id="FQYWVDA"/>
<sequence length="310" mass="33864">MWTVETQYFPISPTGCGVISYSDQDKSSIPETFDARDNWSDCTSPIRTQAGCGSCWAQVSSGVYADRLCVASNETIKQTLSPQYLIDCSDNCRAGTDTSNPLNCNNGCYGGYIDLTLQFINSHGIVNEQCYQYEASENTCPSQCGDGTPIDSVTLLNGGSCNTYASLSDVQLDIMKNGPVIATFTLYQQFKDYDGGVFSLSGSPEALEGHAARVIGWGVDNGVPYWTAANSWGSGWGEHGFFRIRRNTNELGFEKNFISTTVDVSSIDSKYYGSSWNENLNSSNNLLPPTGILFMIILFYLIIVPIIASF</sequence>
<name>A0A151Z458_TIELA</name>
<evidence type="ECO:0000259" key="3">
    <source>
        <dbReference type="SMART" id="SM00645"/>
    </source>
</evidence>
<dbReference type="InterPro" id="IPR025661">
    <property type="entry name" value="Pept_asp_AS"/>
</dbReference>
<evidence type="ECO:0000256" key="1">
    <source>
        <dbReference type="ARBA" id="ARBA00008455"/>
    </source>
</evidence>
<gene>
    <name evidence="4" type="ORF">DLAC_11318</name>
</gene>
<accession>A0A151Z458</accession>
<keyword evidence="2" id="KW-0812">Transmembrane</keyword>
<dbReference type="InParanoid" id="A0A151Z458"/>
<dbReference type="PANTHER" id="PTHR12411">
    <property type="entry name" value="CYSTEINE PROTEASE FAMILY C1-RELATED"/>
    <property type="match status" value="1"/>
</dbReference>
<dbReference type="SUPFAM" id="SSF54001">
    <property type="entry name" value="Cysteine proteinases"/>
    <property type="match status" value="1"/>
</dbReference>
<dbReference type="STRING" id="361077.A0A151Z458"/>
<dbReference type="GO" id="GO:0008234">
    <property type="term" value="F:cysteine-type peptidase activity"/>
    <property type="evidence" value="ECO:0007669"/>
    <property type="project" value="InterPro"/>
</dbReference>
<dbReference type="FunCoup" id="A0A151Z458">
    <property type="interactions" value="7"/>
</dbReference>
<evidence type="ECO:0000313" key="5">
    <source>
        <dbReference type="Proteomes" id="UP000076078"/>
    </source>
</evidence>
<keyword evidence="2" id="KW-1133">Transmembrane helix</keyword>
<keyword evidence="5" id="KW-1185">Reference proteome</keyword>
<comment type="similarity">
    <text evidence="1">Belongs to the peptidase C1 family.</text>
</comment>
<dbReference type="InterPro" id="IPR038765">
    <property type="entry name" value="Papain-like_cys_pep_sf"/>
</dbReference>
<dbReference type="PROSITE" id="PS00640">
    <property type="entry name" value="THIOL_PROTEASE_ASN"/>
    <property type="match status" value="1"/>
</dbReference>
<dbReference type="Gene3D" id="3.90.70.10">
    <property type="entry name" value="Cysteine proteinases"/>
    <property type="match status" value="1"/>
</dbReference>
<dbReference type="InterPro" id="IPR013128">
    <property type="entry name" value="Peptidase_C1A"/>
</dbReference>
<evidence type="ECO:0000256" key="2">
    <source>
        <dbReference type="SAM" id="Phobius"/>
    </source>
</evidence>
<reference evidence="4 5" key="1">
    <citation type="submission" date="2015-12" db="EMBL/GenBank/DDBJ databases">
        <title>Dictyostelia acquired genes for synthesis and detection of signals that induce cell-type specialization by lateral gene transfer from prokaryotes.</title>
        <authorList>
            <person name="Gloeckner G."/>
            <person name="Schaap P."/>
        </authorList>
    </citation>
    <scope>NUCLEOTIDE SEQUENCE [LARGE SCALE GENOMIC DNA]</scope>
    <source>
        <strain evidence="4 5">TK</strain>
    </source>
</reference>
<dbReference type="InterPro" id="IPR000668">
    <property type="entry name" value="Peptidase_C1A_C"/>
</dbReference>
<protein>
    <recommendedName>
        <fullName evidence="3">Peptidase C1A papain C-terminal domain-containing protein</fullName>
    </recommendedName>
</protein>
<proteinExistence type="inferred from homology"/>
<evidence type="ECO:0000313" key="4">
    <source>
        <dbReference type="EMBL" id="KYQ88584.1"/>
    </source>
</evidence>
<dbReference type="Proteomes" id="UP000076078">
    <property type="component" value="Unassembled WGS sequence"/>
</dbReference>
<keyword evidence="2" id="KW-0472">Membrane</keyword>
<dbReference type="Pfam" id="PF00112">
    <property type="entry name" value="Peptidase_C1"/>
    <property type="match status" value="1"/>
</dbReference>
<dbReference type="OrthoDB" id="3789175at2759"/>
<dbReference type="AlphaFoldDB" id="A0A151Z458"/>
<organism evidence="4 5">
    <name type="scientific">Tieghemostelium lacteum</name>
    <name type="common">Slime mold</name>
    <name type="synonym">Dictyostelium lacteum</name>
    <dbReference type="NCBI Taxonomy" id="361077"/>
    <lineage>
        <taxon>Eukaryota</taxon>
        <taxon>Amoebozoa</taxon>
        <taxon>Evosea</taxon>
        <taxon>Eumycetozoa</taxon>
        <taxon>Dictyostelia</taxon>
        <taxon>Dictyosteliales</taxon>
        <taxon>Raperosteliaceae</taxon>
        <taxon>Tieghemostelium</taxon>
    </lineage>
</organism>
<feature type="transmembrane region" description="Helical" evidence="2">
    <location>
        <begin position="286"/>
        <end position="308"/>
    </location>
</feature>
<comment type="caution">
    <text evidence="4">The sequence shown here is derived from an EMBL/GenBank/DDBJ whole genome shotgun (WGS) entry which is preliminary data.</text>
</comment>
<dbReference type="SMART" id="SM00645">
    <property type="entry name" value="Pept_C1"/>
    <property type="match status" value="1"/>
</dbReference>
<feature type="domain" description="Peptidase C1A papain C-terminal" evidence="3">
    <location>
        <begin position="29"/>
        <end position="261"/>
    </location>
</feature>